<keyword evidence="1" id="KW-1133">Transmembrane helix</keyword>
<proteinExistence type="predicted"/>
<evidence type="ECO:0000313" key="3">
    <source>
        <dbReference type="EMBL" id="RUT34818.1"/>
    </source>
</evidence>
<evidence type="ECO:0000259" key="2">
    <source>
        <dbReference type="Pfam" id="PF06724"/>
    </source>
</evidence>
<dbReference type="EMBL" id="RZNJ01000001">
    <property type="protein sequence ID" value="RUT34818.1"/>
    <property type="molecule type" value="Genomic_DNA"/>
</dbReference>
<gene>
    <name evidence="3" type="ORF">EMQ25_02340</name>
</gene>
<dbReference type="OrthoDB" id="5702018at2"/>
<dbReference type="Pfam" id="PF06724">
    <property type="entry name" value="DUF1206"/>
    <property type="match status" value="3"/>
</dbReference>
<keyword evidence="1" id="KW-0812">Transmembrane</keyword>
<feature type="domain" description="DUF1206" evidence="2">
    <location>
        <begin position="96"/>
        <end position="166"/>
    </location>
</feature>
<sequence>MARDSKFETLARSGYAARGVVYLIVGGLALFGAIGGGGADVGPEGALGWLLGQPFGRILLGLVGIGLAGHAAWRLVQGIANADDQDNDAKGIAVRAGMVVSGITHTSLALFALGAATGMGGSGGGEDGGSGLAATVLGLPFGAFLLGLAGIAVIGAGIAQIWKGATGGYRKYLEAASREHAWITPVCALGLGARGAVLLITGGFIVFAAIAADPEQVGSVTEALAWVRQLPFGGILYGLVALGLFAFGLYSLIQARYRQIDAPDPAAMARTAGRKLGV</sequence>
<feature type="domain" description="DUF1206" evidence="2">
    <location>
        <begin position="189"/>
        <end position="258"/>
    </location>
</feature>
<dbReference type="AlphaFoldDB" id="A0A433XLE6"/>
<feature type="transmembrane region" description="Helical" evidence="1">
    <location>
        <begin position="232"/>
        <end position="253"/>
    </location>
</feature>
<feature type="domain" description="DUF1206" evidence="2">
    <location>
        <begin position="14"/>
        <end position="79"/>
    </location>
</feature>
<feature type="transmembrane region" description="Helical" evidence="1">
    <location>
        <begin position="182"/>
        <end position="212"/>
    </location>
</feature>
<protein>
    <submittedName>
        <fullName evidence="3">DUF1206 domain-containing protein</fullName>
    </submittedName>
</protein>
<feature type="transmembrane region" description="Helical" evidence="1">
    <location>
        <begin position="96"/>
        <end position="119"/>
    </location>
</feature>
<keyword evidence="4" id="KW-1185">Reference proteome</keyword>
<dbReference type="RefSeq" id="WP_127186938.1">
    <property type="nucleotide sequence ID" value="NZ_RZNJ01000001.1"/>
</dbReference>
<dbReference type="InterPro" id="IPR009597">
    <property type="entry name" value="DUF1206"/>
</dbReference>
<dbReference type="Proteomes" id="UP000281547">
    <property type="component" value="Unassembled WGS sequence"/>
</dbReference>
<reference evidence="3 4" key="1">
    <citation type="journal article" date="2016" name="Int. J. Syst. Evol. Microbiol.">
        <title>Arsenicitalea aurantiaca gen. nov., sp. nov., a new member of the family Hyphomicrobiaceae, isolated from high-arsenic sediment.</title>
        <authorList>
            <person name="Mu Y."/>
            <person name="Zhou L."/>
            <person name="Zeng X.C."/>
            <person name="Liu L."/>
            <person name="Pan Y."/>
            <person name="Chen X."/>
            <person name="Wang J."/>
            <person name="Li S."/>
            <person name="Li W.J."/>
            <person name="Wang Y."/>
        </authorList>
    </citation>
    <scope>NUCLEOTIDE SEQUENCE [LARGE SCALE GENOMIC DNA]</scope>
    <source>
        <strain evidence="3 4">42-50</strain>
    </source>
</reference>
<evidence type="ECO:0000256" key="1">
    <source>
        <dbReference type="SAM" id="Phobius"/>
    </source>
</evidence>
<organism evidence="3 4">
    <name type="scientific">Arsenicitalea aurantiaca</name>
    <dbReference type="NCBI Taxonomy" id="1783274"/>
    <lineage>
        <taxon>Bacteria</taxon>
        <taxon>Pseudomonadati</taxon>
        <taxon>Pseudomonadota</taxon>
        <taxon>Alphaproteobacteria</taxon>
        <taxon>Hyphomicrobiales</taxon>
        <taxon>Devosiaceae</taxon>
        <taxon>Arsenicitalea</taxon>
    </lineage>
</organism>
<comment type="caution">
    <text evidence="3">The sequence shown here is derived from an EMBL/GenBank/DDBJ whole genome shotgun (WGS) entry which is preliminary data.</text>
</comment>
<feature type="transmembrane region" description="Helical" evidence="1">
    <location>
        <begin position="139"/>
        <end position="162"/>
    </location>
</feature>
<keyword evidence="1" id="KW-0472">Membrane</keyword>
<feature type="transmembrane region" description="Helical" evidence="1">
    <location>
        <begin position="20"/>
        <end position="38"/>
    </location>
</feature>
<accession>A0A433XLE6</accession>
<name>A0A433XLE6_9HYPH</name>
<feature type="transmembrane region" description="Helical" evidence="1">
    <location>
        <begin position="58"/>
        <end position="76"/>
    </location>
</feature>
<evidence type="ECO:0000313" key="4">
    <source>
        <dbReference type="Proteomes" id="UP000281547"/>
    </source>
</evidence>